<dbReference type="Pfam" id="PF01459">
    <property type="entry name" value="Porin_3"/>
    <property type="match status" value="1"/>
</dbReference>
<dbReference type="OrthoDB" id="7827681at2759"/>
<gene>
    <name evidence="5" type="ORF">SPSK_08800</name>
</gene>
<dbReference type="Proteomes" id="UP000033710">
    <property type="component" value="Unassembled WGS sequence"/>
</dbReference>
<dbReference type="KEGG" id="ssck:SPSK_08800"/>
<proteinExistence type="inferred from homology"/>
<evidence type="ECO:0000313" key="5">
    <source>
        <dbReference type="EMBL" id="KJR84681.1"/>
    </source>
</evidence>
<evidence type="ECO:0000313" key="6">
    <source>
        <dbReference type="Proteomes" id="UP000033710"/>
    </source>
</evidence>
<comment type="caution">
    <text evidence="5">The sequence shown here is derived from an EMBL/GenBank/DDBJ whole genome shotgun (WGS) entry which is preliminary data.</text>
</comment>
<keyword evidence="3" id="KW-0626">Porin</keyword>
<dbReference type="AlphaFoldDB" id="A0A0F2M945"/>
<feature type="compositionally biased region" description="Basic residues" evidence="4">
    <location>
        <begin position="161"/>
        <end position="173"/>
    </location>
</feature>
<organism evidence="5 6">
    <name type="scientific">Sporothrix schenckii 1099-18</name>
    <dbReference type="NCBI Taxonomy" id="1397361"/>
    <lineage>
        <taxon>Eukaryota</taxon>
        <taxon>Fungi</taxon>
        <taxon>Dikarya</taxon>
        <taxon>Ascomycota</taxon>
        <taxon>Pezizomycotina</taxon>
        <taxon>Sordariomycetes</taxon>
        <taxon>Sordariomycetidae</taxon>
        <taxon>Ophiostomatales</taxon>
        <taxon>Ophiostomataceae</taxon>
        <taxon>Sporothrix</taxon>
    </lineage>
</organism>
<comment type="similarity">
    <text evidence="1">Belongs to the eukaryotic mitochondrial porin family.</text>
</comment>
<dbReference type="RefSeq" id="XP_016587357.1">
    <property type="nucleotide sequence ID" value="XM_016735387.1"/>
</dbReference>
<dbReference type="GeneID" id="27670664"/>
<keyword evidence="3" id="KW-0813">Transport</keyword>
<dbReference type="GO" id="GO:0015288">
    <property type="term" value="F:porin activity"/>
    <property type="evidence" value="ECO:0007669"/>
    <property type="project" value="UniProtKB-KW"/>
</dbReference>
<reference evidence="5 6" key="1">
    <citation type="journal article" date="2014" name="BMC Genomics">
        <title>Comparative genomics of the major fungal agents of human and animal Sporotrichosis: Sporothrix schenckii and Sporothrix brasiliensis.</title>
        <authorList>
            <person name="Teixeira M.M."/>
            <person name="de Almeida L.G."/>
            <person name="Kubitschek-Barreira P."/>
            <person name="Alves F.L."/>
            <person name="Kioshima E.S."/>
            <person name="Abadio A.K."/>
            <person name="Fernandes L."/>
            <person name="Derengowski L.S."/>
            <person name="Ferreira K.S."/>
            <person name="Souza R.C."/>
            <person name="Ruiz J.C."/>
            <person name="de Andrade N.C."/>
            <person name="Paes H.C."/>
            <person name="Nicola A.M."/>
            <person name="Albuquerque P."/>
            <person name="Gerber A.L."/>
            <person name="Martins V.P."/>
            <person name="Peconick L.D."/>
            <person name="Neto A.V."/>
            <person name="Chaucanez C.B."/>
            <person name="Silva P.A."/>
            <person name="Cunha O.L."/>
            <person name="de Oliveira F.F."/>
            <person name="dos Santos T.C."/>
            <person name="Barros A.L."/>
            <person name="Soares M.A."/>
            <person name="de Oliveira L.M."/>
            <person name="Marini M.M."/>
            <person name="Villalobos-Duno H."/>
            <person name="Cunha M.M."/>
            <person name="de Hoog S."/>
            <person name="da Silveira J.F."/>
            <person name="Henrissat B."/>
            <person name="Nino-Vega G.A."/>
            <person name="Cisalpino P.S."/>
            <person name="Mora-Montes H.M."/>
            <person name="Almeida S.R."/>
            <person name="Stajich J.E."/>
            <person name="Lopes-Bezerra L.M."/>
            <person name="Vasconcelos A.T."/>
            <person name="Felipe M.S."/>
        </authorList>
    </citation>
    <scope>NUCLEOTIDE SEQUENCE [LARGE SCALE GENOMIC DNA]</scope>
    <source>
        <strain evidence="5 6">1099-18</strain>
    </source>
</reference>
<feature type="region of interest" description="Disordered" evidence="4">
    <location>
        <begin position="152"/>
        <end position="267"/>
    </location>
</feature>
<evidence type="ECO:0000256" key="2">
    <source>
        <dbReference type="ARBA" id="ARBA00022452"/>
    </source>
</evidence>
<dbReference type="VEuPathDB" id="FungiDB:SPSK_08800"/>
<accession>A0A0F2M945</accession>
<sequence>MSVPNFSDIAKPANDVSPALRLLSSFAREDDGGHEAPNCRRQTAQSPPFWIGFGWDVESILLNKDFYHLSAGTLEVKSNTPNNVAFKVNGKNSHEKTTTGTRVCVGRGPFREEHRRMAIGERDAWDKHAGLTTATARLASVRCIEGKYTDRSLGTAAPSKSNHHKSRHQRHVSHNASVDGGSHEHASRGAPDPSSSPPPFTSGSKDVADRTRTAKSLPLLPASEASSSHSSSPDISSPSLTPASSHRHPSSSSSPSSSKSHKSPKSLQNVSVVLSRIGGSTSGLPVEAAIALSPKVSTLLMFYRRTGLTVTQTWNTANALESKLELADSLAKGLKAEGVFSFLPATQARGAKFNLHFKQSSFHGRAFFDLLKGPTANVDAVIGHDGFLAGASAGYDVNKAAVTSYSAAVGYQAPTYSAAVTASDNLSIFAASYHHKVNSQVEAAAKAIWNSKSGNAVGLEVATKYRLDPLSFVKAKINDRGVAAVAYNVLLREGVTFGIGASFDTQKLDQATHKVGTSFTFEA</sequence>
<dbReference type="InterPro" id="IPR023614">
    <property type="entry name" value="Porin_dom_sf"/>
</dbReference>
<feature type="compositionally biased region" description="Low complexity" evidence="4">
    <location>
        <begin position="216"/>
        <end position="240"/>
    </location>
</feature>
<dbReference type="InterPro" id="IPR027246">
    <property type="entry name" value="Porin_Euk/Tom40"/>
</dbReference>
<reference evidence="5 6" key="2">
    <citation type="journal article" date="2015" name="Eukaryot. Cell">
        <title>Asexual propagation of a virulent clone complex in a human and feline outbreak of sporotrichosis.</title>
        <authorList>
            <person name="Teixeira Mde M."/>
            <person name="Rodrigues A.M."/>
            <person name="Tsui C.K."/>
            <person name="de Almeida L.G."/>
            <person name="Van Diepeningen A.D."/>
            <person name="van den Ende B.G."/>
            <person name="Fernandes G.F."/>
            <person name="Kano R."/>
            <person name="Hamelin R.C."/>
            <person name="Lopes-Bezerra L.M."/>
            <person name="Vasconcelos A.T."/>
            <person name="de Hoog S."/>
            <person name="de Camargo Z.P."/>
            <person name="Felipe M.S."/>
        </authorList>
    </citation>
    <scope>NUCLEOTIDE SEQUENCE [LARGE SCALE GENOMIC DNA]</scope>
    <source>
        <strain evidence="5 6">1099-18</strain>
    </source>
</reference>
<evidence type="ECO:0000256" key="1">
    <source>
        <dbReference type="ARBA" id="ARBA00007780"/>
    </source>
</evidence>
<dbReference type="CDD" id="cd07306">
    <property type="entry name" value="Porin3_VDAC"/>
    <property type="match status" value="1"/>
</dbReference>
<dbReference type="PROSITE" id="PS00558">
    <property type="entry name" value="EUKARYOTIC_PORIN"/>
    <property type="match status" value="1"/>
</dbReference>
<evidence type="ECO:0000256" key="3">
    <source>
        <dbReference type="ARBA" id="ARBA00023114"/>
    </source>
</evidence>
<dbReference type="GO" id="GO:0046930">
    <property type="term" value="C:pore complex"/>
    <property type="evidence" value="ECO:0007669"/>
    <property type="project" value="UniProtKB-KW"/>
</dbReference>
<dbReference type="GO" id="GO:0008308">
    <property type="term" value="F:voltage-gated monoatomic anion channel activity"/>
    <property type="evidence" value="ECO:0007669"/>
    <property type="project" value="InterPro"/>
</dbReference>
<dbReference type="PANTHER" id="PTHR11743">
    <property type="entry name" value="VOLTAGE-DEPENDENT ANION-SELECTIVE CHANNEL"/>
    <property type="match status" value="1"/>
</dbReference>
<dbReference type="PANTHER" id="PTHR11743:SF70">
    <property type="entry name" value="GH26960P-RELATED"/>
    <property type="match status" value="1"/>
</dbReference>
<dbReference type="EMBL" id="AXCR01000007">
    <property type="protein sequence ID" value="KJR84681.1"/>
    <property type="molecule type" value="Genomic_DNA"/>
</dbReference>
<keyword evidence="2" id="KW-1134">Transmembrane beta strand</keyword>
<protein>
    <submittedName>
        <fullName evidence="5">Voltage-dependent anion channel protein 2</fullName>
    </submittedName>
</protein>
<dbReference type="Gene3D" id="2.40.160.10">
    <property type="entry name" value="Porin"/>
    <property type="match status" value="2"/>
</dbReference>
<dbReference type="InterPro" id="IPR001925">
    <property type="entry name" value="Porin_Euk"/>
</dbReference>
<keyword evidence="2" id="KW-0812">Transmembrane</keyword>
<keyword evidence="2" id="KW-0472">Membrane</keyword>
<dbReference type="GO" id="GO:0005741">
    <property type="term" value="C:mitochondrial outer membrane"/>
    <property type="evidence" value="ECO:0007669"/>
    <property type="project" value="InterPro"/>
</dbReference>
<name>A0A0F2M945_SPOSC</name>
<evidence type="ECO:0000256" key="4">
    <source>
        <dbReference type="SAM" id="MobiDB-lite"/>
    </source>
</evidence>
<keyword evidence="3" id="KW-0406">Ion transport</keyword>